<protein>
    <submittedName>
        <fullName evidence="2">Uncharacterized protein LOC142164673</fullName>
    </submittedName>
</protein>
<evidence type="ECO:0000313" key="2">
    <source>
        <dbReference type="RefSeq" id="XP_075079079.1"/>
    </source>
</evidence>
<keyword evidence="1" id="KW-1185">Reference proteome</keyword>
<reference evidence="2" key="2">
    <citation type="submission" date="2025-08" db="UniProtKB">
        <authorList>
            <consortium name="RefSeq"/>
        </authorList>
    </citation>
    <scope>IDENTIFICATION</scope>
    <source>
        <tissue evidence="2">Leaf</tissue>
    </source>
</reference>
<dbReference type="Proteomes" id="UP000790787">
    <property type="component" value="Chromosome 1"/>
</dbReference>
<reference evidence="1" key="1">
    <citation type="journal article" date="2014" name="Nat. Commun.">
        <title>The tobacco genome sequence and its comparison with those of tomato and potato.</title>
        <authorList>
            <person name="Sierro N."/>
            <person name="Battey J.N."/>
            <person name="Ouadi S."/>
            <person name="Bakaher N."/>
            <person name="Bovet L."/>
            <person name="Willig A."/>
            <person name="Goepfert S."/>
            <person name="Peitsch M.C."/>
            <person name="Ivanov N.V."/>
        </authorList>
    </citation>
    <scope>NUCLEOTIDE SEQUENCE [LARGE SCALE GENOMIC DNA]</scope>
</reference>
<sequence>MIKVLNWNIRGIKSQAATERLKYLIKEHKVYLGCFTNCSNKVWIFWSSTLNCNVYASEDQMVTCKISDNHRSIVYYLSVVYAKSRSARREDIWGYMRAFASPSNSPWAVCGDFNSILSAEEKLGGKAHRLSKSIPFMECLLDCGLNDIGYSGILGVMKERNRTQDDCFSNTNVQHLPRISSDHCPLLISIGVNQNDHIKYFKFLNFWVDHENFHIYPPTGNIFWDIHHKMKRPPMLLAHGLRIKLLPDDLELQEVEDAVFDINPNSAAGIDGFNGLCFQKTWDILAADIVNMVKPISLSNVTKKIASKVLNNRLSVIMPKIIYLNQSGFVKGRSIGENVLLAQEIIHEVKRPNKGGNVVIKFDMNKAYDRMSWHFICSVMRRMGFSEEWIYIIWNLLSNMWYTMVINGKRNGFFKSYRGVKQGDPISHSLFIIDTESLSRMLTKIYEDPTLTSFYMQPKGPKINHLAYADDLIICCAGKTNTLNLVMECMNKYEENSGQLINREKSCFLLGDEVSNRRIEIVSGLLQVQRKEFSITYLGCHIFSGRRRFNILQIWPPKF</sequence>
<gene>
    <name evidence="2" type="primary">LOC142164673</name>
</gene>
<name>A0AC58S265_TOBAC</name>
<evidence type="ECO:0000313" key="1">
    <source>
        <dbReference type="Proteomes" id="UP000790787"/>
    </source>
</evidence>
<dbReference type="RefSeq" id="XP_075079079.1">
    <property type="nucleotide sequence ID" value="XM_075222978.1"/>
</dbReference>
<organism evidence="1 2">
    <name type="scientific">Nicotiana tabacum</name>
    <name type="common">Common tobacco</name>
    <dbReference type="NCBI Taxonomy" id="4097"/>
    <lineage>
        <taxon>Eukaryota</taxon>
        <taxon>Viridiplantae</taxon>
        <taxon>Streptophyta</taxon>
        <taxon>Embryophyta</taxon>
        <taxon>Tracheophyta</taxon>
        <taxon>Spermatophyta</taxon>
        <taxon>Magnoliopsida</taxon>
        <taxon>eudicotyledons</taxon>
        <taxon>Gunneridae</taxon>
        <taxon>Pentapetalae</taxon>
        <taxon>asterids</taxon>
        <taxon>lamiids</taxon>
        <taxon>Solanales</taxon>
        <taxon>Solanaceae</taxon>
        <taxon>Nicotianoideae</taxon>
        <taxon>Nicotianeae</taxon>
        <taxon>Nicotiana</taxon>
    </lineage>
</organism>
<proteinExistence type="predicted"/>
<accession>A0AC58S265</accession>